<evidence type="ECO:0000313" key="2">
    <source>
        <dbReference type="Proteomes" id="UP001434883"/>
    </source>
</evidence>
<accession>A0ABV0QFK0</accession>
<reference evidence="1 2" key="1">
    <citation type="submission" date="2021-06" db="EMBL/GenBank/DDBJ databases">
        <authorList>
            <person name="Palmer J.M."/>
        </authorList>
    </citation>
    <scope>NUCLEOTIDE SEQUENCE [LARGE SCALE GENOMIC DNA]</scope>
    <source>
        <strain evidence="1 2">XC_2019</strain>
        <tissue evidence="1">Muscle</tissue>
    </source>
</reference>
<organism evidence="1 2">
    <name type="scientific">Xenoophorus captivus</name>
    <dbReference type="NCBI Taxonomy" id="1517983"/>
    <lineage>
        <taxon>Eukaryota</taxon>
        <taxon>Metazoa</taxon>
        <taxon>Chordata</taxon>
        <taxon>Craniata</taxon>
        <taxon>Vertebrata</taxon>
        <taxon>Euteleostomi</taxon>
        <taxon>Actinopterygii</taxon>
        <taxon>Neopterygii</taxon>
        <taxon>Teleostei</taxon>
        <taxon>Neoteleostei</taxon>
        <taxon>Acanthomorphata</taxon>
        <taxon>Ovalentaria</taxon>
        <taxon>Atherinomorphae</taxon>
        <taxon>Cyprinodontiformes</taxon>
        <taxon>Goodeidae</taxon>
        <taxon>Xenoophorus</taxon>
    </lineage>
</organism>
<keyword evidence="2" id="KW-1185">Reference proteome</keyword>
<gene>
    <name evidence="1" type="ORF">XENOCAPTIV_024948</name>
</gene>
<evidence type="ECO:0000313" key="1">
    <source>
        <dbReference type="EMBL" id="MEQ2194182.1"/>
    </source>
</evidence>
<comment type="caution">
    <text evidence="1">The sequence shown here is derived from an EMBL/GenBank/DDBJ whole genome shotgun (WGS) entry which is preliminary data.</text>
</comment>
<dbReference type="Proteomes" id="UP001434883">
    <property type="component" value="Unassembled WGS sequence"/>
</dbReference>
<name>A0ABV0QFK0_9TELE</name>
<proteinExistence type="predicted"/>
<protein>
    <recommendedName>
        <fullName evidence="3">Arrestin-like N-terminal domain-containing protein</fullName>
    </recommendedName>
</protein>
<evidence type="ECO:0008006" key="3">
    <source>
        <dbReference type="Google" id="ProtNLM"/>
    </source>
</evidence>
<sequence length="75" mass="8578">MPSDTLRFQPLWCRFSYSQVELQDGVFDGRKHKADVLSVRGTGKVRVDDLVTVWVQVHKHFEDELPCCLSISLGT</sequence>
<dbReference type="EMBL" id="JAHRIN010008996">
    <property type="protein sequence ID" value="MEQ2194182.1"/>
    <property type="molecule type" value="Genomic_DNA"/>
</dbReference>